<dbReference type="Gene3D" id="3.10.350.10">
    <property type="entry name" value="LysM domain"/>
    <property type="match status" value="1"/>
</dbReference>
<name>A0A1M5B1E9_9FIRM</name>
<dbReference type="RefSeq" id="WP_114362154.1">
    <property type="nucleotide sequence ID" value="NZ_FQUW01000025.1"/>
</dbReference>
<dbReference type="PANTHER" id="PTHR33734:SF22">
    <property type="entry name" value="MEMBRANE-BOUND LYTIC MUREIN TRANSGLYCOSYLASE D"/>
    <property type="match status" value="1"/>
</dbReference>
<dbReference type="EMBL" id="FQUW01000025">
    <property type="protein sequence ID" value="SHF36295.1"/>
    <property type="molecule type" value="Genomic_DNA"/>
</dbReference>
<accession>A0A1M5B1E9</accession>
<sequence length="385" mass="42158">MERYNNLQWEARINRTPVLVGSGRIIKEQENVVAAARVRLIVLVPENNTYRTQSTVDVSAEVLSLAVGMGNFMPDQIVVGTPDKILTWSGRGEVIIPFWSTPPEQGARFVSLALGDVNGDGRSEIVAAAEGARAFYVYEQPQILEAGMSLQLLTIHLVPGVPQKVTITRRERALPLIAVAFQEANNWGMGTFFFTERGFEAGPYLERLPAGVTAIVSGRLTGTPGEDISWGGNDGRIRIVKVAETLSTVLTTDNLGSIISALAVGRFNGREVLVAGTPEGYVFIYPLPVTSPSPERMIKLEIPVNTLAITTSGRLVVGSQEGRIKVIGTNNGLSFFTYRVRPGDTLWLLARRYNVAVEEIIQFNGLTNPDRIYPGEFINIPLRKH</sequence>
<dbReference type="Pfam" id="PF01476">
    <property type="entry name" value="LysM"/>
    <property type="match status" value="1"/>
</dbReference>
<proteinExistence type="predicted"/>
<keyword evidence="1" id="KW-0732">Signal</keyword>
<dbReference type="SUPFAM" id="SSF54106">
    <property type="entry name" value="LysM domain"/>
    <property type="match status" value="1"/>
</dbReference>
<dbReference type="SUPFAM" id="SSF69318">
    <property type="entry name" value="Integrin alpha N-terminal domain"/>
    <property type="match status" value="1"/>
</dbReference>
<dbReference type="InterPro" id="IPR036779">
    <property type="entry name" value="LysM_dom_sf"/>
</dbReference>
<dbReference type="SUPFAM" id="SSF50978">
    <property type="entry name" value="WD40 repeat-like"/>
    <property type="match status" value="1"/>
</dbReference>
<dbReference type="InterPro" id="IPR013517">
    <property type="entry name" value="FG-GAP"/>
</dbReference>
<dbReference type="PANTHER" id="PTHR33734">
    <property type="entry name" value="LYSM DOMAIN-CONTAINING GPI-ANCHORED PROTEIN 2"/>
    <property type="match status" value="1"/>
</dbReference>
<dbReference type="InterPro" id="IPR036322">
    <property type="entry name" value="WD40_repeat_dom_sf"/>
</dbReference>
<dbReference type="OrthoDB" id="1785329at2"/>
<evidence type="ECO:0000259" key="2">
    <source>
        <dbReference type="PROSITE" id="PS51782"/>
    </source>
</evidence>
<dbReference type="InterPro" id="IPR018392">
    <property type="entry name" value="LysM"/>
</dbReference>
<reference evidence="4" key="1">
    <citation type="submission" date="2016-11" db="EMBL/GenBank/DDBJ databases">
        <authorList>
            <person name="Varghese N."/>
            <person name="Submissions S."/>
        </authorList>
    </citation>
    <scope>NUCLEOTIDE SEQUENCE [LARGE SCALE GENOMIC DNA]</scope>
    <source>
        <strain evidence="4">DSM 11792</strain>
    </source>
</reference>
<evidence type="ECO:0000256" key="1">
    <source>
        <dbReference type="ARBA" id="ARBA00022729"/>
    </source>
</evidence>
<dbReference type="Proteomes" id="UP000184196">
    <property type="component" value="Unassembled WGS sequence"/>
</dbReference>
<evidence type="ECO:0000313" key="3">
    <source>
        <dbReference type="EMBL" id="SHF36295.1"/>
    </source>
</evidence>
<dbReference type="SMART" id="SM00257">
    <property type="entry name" value="LysM"/>
    <property type="match status" value="1"/>
</dbReference>
<feature type="domain" description="LysM" evidence="2">
    <location>
        <begin position="336"/>
        <end position="380"/>
    </location>
</feature>
<dbReference type="InterPro" id="IPR015943">
    <property type="entry name" value="WD40/YVTN_repeat-like_dom_sf"/>
</dbReference>
<protein>
    <submittedName>
        <fullName evidence="3">LysM domain-containing protein</fullName>
    </submittedName>
</protein>
<dbReference type="PROSITE" id="PS51782">
    <property type="entry name" value="LYSM"/>
    <property type="match status" value="1"/>
</dbReference>
<keyword evidence="4" id="KW-1185">Reference proteome</keyword>
<dbReference type="InterPro" id="IPR028994">
    <property type="entry name" value="Integrin_alpha_N"/>
</dbReference>
<organism evidence="3 4">
    <name type="scientific">Desulfofundulus australicus DSM 11792</name>
    <dbReference type="NCBI Taxonomy" id="1121425"/>
    <lineage>
        <taxon>Bacteria</taxon>
        <taxon>Bacillati</taxon>
        <taxon>Bacillota</taxon>
        <taxon>Clostridia</taxon>
        <taxon>Eubacteriales</taxon>
        <taxon>Peptococcaceae</taxon>
        <taxon>Desulfofundulus</taxon>
    </lineage>
</organism>
<dbReference type="CDD" id="cd00118">
    <property type="entry name" value="LysM"/>
    <property type="match status" value="1"/>
</dbReference>
<dbReference type="Gene3D" id="2.130.10.10">
    <property type="entry name" value="YVTN repeat-like/Quinoprotein amine dehydrogenase"/>
    <property type="match status" value="1"/>
</dbReference>
<evidence type="ECO:0000313" key="4">
    <source>
        <dbReference type="Proteomes" id="UP000184196"/>
    </source>
</evidence>
<gene>
    <name evidence="3" type="ORF">SAMN02745218_02056</name>
</gene>
<dbReference type="Pfam" id="PF01839">
    <property type="entry name" value="FG-GAP"/>
    <property type="match status" value="1"/>
</dbReference>
<dbReference type="AlphaFoldDB" id="A0A1M5B1E9"/>